<dbReference type="RefSeq" id="WP_056950853.1">
    <property type="nucleotide sequence ID" value="NZ_AZDJ01000016.1"/>
</dbReference>
<evidence type="ECO:0000256" key="7">
    <source>
        <dbReference type="ARBA" id="ARBA00023136"/>
    </source>
</evidence>
<evidence type="ECO:0000256" key="2">
    <source>
        <dbReference type="ARBA" id="ARBA00022692"/>
    </source>
</evidence>
<evidence type="ECO:0000256" key="1">
    <source>
        <dbReference type="ARBA" id="ARBA00004141"/>
    </source>
</evidence>
<dbReference type="InterPro" id="IPR023299">
    <property type="entry name" value="ATPase_P-typ_cyto_dom_N"/>
</dbReference>
<dbReference type="Gene3D" id="3.40.50.1000">
    <property type="entry name" value="HAD superfamily/HAD-like"/>
    <property type="match status" value="1"/>
</dbReference>
<dbReference type="SMART" id="SM00831">
    <property type="entry name" value="Cation_ATPase_N"/>
    <property type="match status" value="1"/>
</dbReference>
<evidence type="ECO:0000256" key="5">
    <source>
        <dbReference type="ARBA" id="ARBA00022967"/>
    </source>
</evidence>
<sequence length="947" mass="100703">MTTPAYRNHKQAVLQALHTDRANGLTSTDAAARLNQYGENALAATPPVPAWRQFLATLKEPLVIILFVAVVLAWASAGYDFLVTGNQAHGMAAIYESIAILLLIGVNSALGFWQAQRAQKSLAALKTMADHHATVRRDGEWLTVPATALVPGDIISLKTGDFIEADVRFLHVAELQTTEAHLTGEAEPIQKQTHAITAEVQLGDRTNMGYSGSTVVAGNGLAVVVATGMHTELGQIADLLNQVKQKKTPIEQTIHALSKKLMVVAIAIVFLTLGLELFKAYAATGTLSITAAAEALSTAIALAVAAIPDALPAVLSIVLTIGATKLAAARGLIKSLNAVETLGATSFIASDKTGTLTKNEMTVTRFFAGGRTYQVEGNGYEPAGEILDAAGEPTDATAYRRFMLAAVLNNEAAITKDDDGTAKPYGNPTDVALVVMGHKAGIDRDQLLAKDNDLDIEIVRVLPFDSTRKMMSVVIKDAGQYQVLTKGAPDVLLNHTDTVALERGLTPIESARAQVEQQVLAFADDALRTIAVGLRNIPEALAKQGTAAELEHHLTLLGVAGIIDPPRPEVRDSVRTLHQAGVQVVMITGDHAATARAIALRLGIVTDSAARVIEGAMLEGMDDQALYDIVPAIRVYARVTPAHKQRIVHALQRHGEVVAMTGDGINDAPALRAADIGIAMGINGTEVTKDAADLILLDDQFTTIERSVAAGRTIFGNIKNFMRHELTTNVAEVLALLFGVVLMTQGVGQVSATTPTLTALMVLWVNMVSDALPSFALGYDVPEANLMQQPPRDPRASILHGMLGRILVRGTVMGGLVYVAFLWGAHAGMSAAEAQTLGFLTLVFGQLWHVFDARSTRTLFARNPFSNGKLVFAVAFAAIASVLVTLLPFFNTVMGTAPLSGQLYLAVAFLPAIPTFVLSGLKELIWALWPARRPYAKPGQPGVPARD</sequence>
<protein>
    <submittedName>
        <fullName evidence="10">E1-E2 family cation-transporting ATPase</fullName>
    </submittedName>
</protein>
<keyword evidence="3" id="KW-0547">Nucleotide-binding</keyword>
<dbReference type="EMBL" id="AZDJ01000016">
    <property type="protein sequence ID" value="KRK72911.1"/>
    <property type="molecule type" value="Genomic_DNA"/>
</dbReference>
<proteinExistence type="predicted"/>
<evidence type="ECO:0000256" key="3">
    <source>
        <dbReference type="ARBA" id="ARBA00022741"/>
    </source>
</evidence>
<dbReference type="SUPFAM" id="SSF81665">
    <property type="entry name" value="Calcium ATPase, transmembrane domain M"/>
    <property type="match status" value="1"/>
</dbReference>
<accession>A0A0R1JNN9</accession>
<dbReference type="GO" id="GO:0016020">
    <property type="term" value="C:membrane"/>
    <property type="evidence" value="ECO:0007669"/>
    <property type="project" value="UniProtKB-SubCell"/>
</dbReference>
<gene>
    <name evidence="10" type="ORF">FD02_GL001331</name>
</gene>
<dbReference type="SFLD" id="SFLDS00003">
    <property type="entry name" value="Haloacid_Dehalogenase"/>
    <property type="match status" value="1"/>
</dbReference>
<dbReference type="Gene3D" id="1.20.1110.10">
    <property type="entry name" value="Calcium-transporting ATPase, transmembrane domain"/>
    <property type="match status" value="1"/>
</dbReference>
<keyword evidence="11" id="KW-1185">Reference proteome</keyword>
<feature type="transmembrane region" description="Helical" evidence="8">
    <location>
        <begin position="759"/>
        <end position="781"/>
    </location>
</feature>
<evidence type="ECO:0000313" key="11">
    <source>
        <dbReference type="Proteomes" id="UP000051804"/>
    </source>
</evidence>
<dbReference type="PATRIC" id="fig|1291734.4.peg.1369"/>
<dbReference type="SUPFAM" id="SSF81660">
    <property type="entry name" value="Metal cation-transporting ATPase, ATP-binding domain N"/>
    <property type="match status" value="1"/>
</dbReference>
<name>A0A0R1JNN9_9LACO</name>
<comment type="caution">
    <text evidence="10">The sequence shown here is derived from an EMBL/GenBank/DDBJ whole genome shotgun (WGS) entry which is preliminary data.</text>
</comment>
<dbReference type="PRINTS" id="PR00119">
    <property type="entry name" value="CATATPASE"/>
</dbReference>
<keyword evidence="6 8" id="KW-1133">Transmembrane helix</keyword>
<evidence type="ECO:0000256" key="4">
    <source>
        <dbReference type="ARBA" id="ARBA00022840"/>
    </source>
</evidence>
<dbReference type="Pfam" id="PF00690">
    <property type="entry name" value="Cation_ATPase_N"/>
    <property type="match status" value="1"/>
</dbReference>
<dbReference type="AlphaFoldDB" id="A0A0R1JNN9"/>
<dbReference type="PRINTS" id="PR00120">
    <property type="entry name" value="HATPASE"/>
</dbReference>
<evidence type="ECO:0000256" key="6">
    <source>
        <dbReference type="ARBA" id="ARBA00022989"/>
    </source>
</evidence>
<keyword evidence="2 8" id="KW-0812">Transmembrane</keyword>
<dbReference type="Gene3D" id="3.40.1110.10">
    <property type="entry name" value="Calcium-transporting ATPase, cytoplasmic domain N"/>
    <property type="match status" value="1"/>
</dbReference>
<dbReference type="Pfam" id="PF00122">
    <property type="entry name" value="E1-E2_ATPase"/>
    <property type="match status" value="1"/>
</dbReference>
<keyword evidence="7 8" id="KW-0472">Membrane</keyword>
<organism evidence="10 11">
    <name type="scientific">Lacticaseibacillus nasuensis JCM 17158</name>
    <dbReference type="NCBI Taxonomy" id="1291734"/>
    <lineage>
        <taxon>Bacteria</taxon>
        <taxon>Bacillati</taxon>
        <taxon>Bacillota</taxon>
        <taxon>Bacilli</taxon>
        <taxon>Lactobacillales</taxon>
        <taxon>Lactobacillaceae</taxon>
        <taxon>Lacticaseibacillus</taxon>
    </lineage>
</organism>
<dbReference type="OrthoDB" id="9760364at2"/>
<dbReference type="InterPro" id="IPR059000">
    <property type="entry name" value="ATPase_P-type_domA"/>
</dbReference>
<dbReference type="NCBIfam" id="TIGR01494">
    <property type="entry name" value="ATPase_P-type"/>
    <property type="match status" value="2"/>
</dbReference>
<dbReference type="FunFam" id="3.40.50.1000:FF:000083">
    <property type="entry name" value="Sodium/potassium-transporting ATPase subunit alpha"/>
    <property type="match status" value="1"/>
</dbReference>
<dbReference type="SUPFAM" id="SSF81653">
    <property type="entry name" value="Calcium ATPase, transduction domain A"/>
    <property type="match status" value="1"/>
</dbReference>
<dbReference type="SUPFAM" id="SSF56784">
    <property type="entry name" value="HAD-like"/>
    <property type="match status" value="1"/>
</dbReference>
<dbReference type="Pfam" id="PF13246">
    <property type="entry name" value="Cation_ATPase"/>
    <property type="match status" value="1"/>
</dbReference>
<feature type="transmembrane region" description="Helical" evidence="8">
    <location>
        <begin position="802"/>
        <end position="825"/>
    </location>
</feature>
<dbReference type="InterPro" id="IPR004014">
    <property type="entry name" value="ATPase_P-typ_cation-transptr_N"/>
</dbReference>
<comment type="subcellular location">
    <subcellularLocation>
        <location evidence="1">Membrane</location>
        <topology evidence="1">Multi-pass membrane protein</topology>
    </subcellularLocation>
</comment>
<feature type="domain" description="Cation-transporting P-type ATPase N-terminal" evidence="9">
    <location>
        <begin position="4"/>
        <end position="78"/>
    </location>
</feature>
<feature type="transmembrane region" description="Helical" evidence="8">
    <location>
        <begin position="62"/>
        <end position="82"/>
    </location>
</feature>
<dbReference type="PANTHER" id="PTHR42861">
    <property type="entry name" value="CALCIUM-TRANSPORTING ATPASE"/>
    <property type="match status" value="1"/>
</dbReference>
<keyword evidence="5" id="KW-1278">Translocase</keyword>
<dbReference type="InterPro" id="IPR044492">
    <property type="entry name" value="P_typ_ATPase_HD_dom"/>
</dbReference>
<evidence type="ECO:0000259" key="9">
    <source>
        <dbReference type="SMART" id="SM00831"/>
    </source>
</evidence>
<evidence type="ECO:0000256" key="8">
    <source>
        <dbReference type="SAM" id="Phobius"/>
    </source>
</evidence>
<feature type="transmembrane region" description="Helical" evidence="8">
    <location>
        <begin position="903"/>
        <end position="929"/>
    </location>
</feature>
<dbReference type="STRING" id="1291734.FD02_GL001331"/>
<dbReference type="SFLD" id="SFLDF00027">
    <property type="entry name" value="p-type_atpase"/>
    <property type="match status" value="1"/>
</dbReference>
<dbReference type="InterPro" id="IPR001757">
    <property type="entry name" value="P_typ_ATPase"/>
</dbReference>
<dbReference type="InterPro" id="IPR018303">
    <property type="entry name" value="ATPase_P-typ_P_site"/>
</dbReference>
<feature type="transmembrane region" description="Helical" evidence="8">
    <location>
        <begin position="261"/>
        <end position="283"/>
    </location>
</feature>
<evidence type="ECO:0000313" key="10">
    <source>
        <dbReference type="EMBL" id="KRK72911.1"/>
    </source>
</evidence>
<feature type="transmembrane region" description="Helical" evidence="8">
    <location>
        <begin position="726"/>
        <end position="747"/>
    </location>
</feature>
<dbReference type="Proteomes" id="UP000051804">
    <property type="component" value="Unassembled WGS sequence"/>
</dbReference>
<reference evidence="10 11" key="1">
    <citation type="journal article" date="2015" name="Genome Announc.">
        <title>Expanding the biotechnology potential of lactobacilli through comparative genomics of 213 strains and associated genera.</title>
        <authorList>
            <person name="Sun Z."/>
            <person name="Harris H.M."/>
            <person name="McCann A."/>
            <person name="Guo C."/>
            <person name="Argimon S."/>
            <person name="Zhang W."/>
            <person name="Yang X."/>
            <person name="Jeffery I.B."/>
            <person name="Cooney J.C."/>
            <person name="Kagawa T.F."/>
            <person name="Liu W."/>
            <person name="Song Y."/>
            <person name="Salvetti E."/>
            <person name="Wrobel A."/>
            <person name="Rasinkangas P."/>
            <person name="Parkhill J."/>
            <person name="Rea M.C."/>
            <person name="O'Sullivan O."/>
            <person name="Ritari J."/>
            <person name="Douillard F.P."/>
            <person name="Paul Ross R."/>
            <person name="Yang R."/>
            <person name="Briner A.E."/>
            <person name="Felis G.E."/>
            <person name="de Vos W.M."/>
            <person name="Barrangou R."/>
            <person name="Klaenhammer T.R."/>
            <person name="Caufield P.W."/>
            <person name="Cui Y."/>
            <person name="Zhang H."/>
            <person name="O'Toole P.W."/>
        </authorList>
    </citation>
    <scope>NUCLEOTIDE SEQUENCE [LARGE SCALE GENOMIC DNA]</scope>
    <source>
        <strain evidence="10 11">JCM 17158</strain>
    </source>
</reference>
<dbReference type="GO" id="GO:0016887">
    <property type="term" value="F:ATP hydrolysis activity"/>
    <property type="evidence" value="ECO:0007669"/>
    <property type="project" value="InterPro"/>
</dbReference>
<dbReference type="PROSITE" id="PS00154">
    <property type="entry name" value="ATPASE_E1_E2"/>
    <property type="match status" value="1"/>
</dbReference>
<dbReference type="GO" id="GO:0005524">
    <property type="term" value="F:ATP binding"/>
    <property type="evidence" value="ECO:0007669"/>
    <property type="project" value="UniProtKB-KW"/>
</dbReference>
<feature type="transmembrane region" description="Helical" evidence="8">
    <location>
        <begin position="831"/>
        <end position="850"/>
    </location>
</feature>
<dbReference type="Pfam" id="PF00689">
    <property type="entry name" value="Cation_ATPase_C"/>
    <property type="match status" value="1"/>
</dbReference>
<dbReference type="InterPro" id="IPR023298">
    <property type="entry name" value="ATPase_P-typ_TM_dom_sf"/>
</dbReference>
<feature type="transmembrane region" description="Helical" evidence="8">
    <location>
        <begin position="870"/>
        <end position="891"/>
    </location>
</feature>
<feature type="transmembrane region" description="Helical" evidence="8">
    <location>
        <begin position="94"/>
        <end position="113"/>
    </location>
</feature>
<dbReference type="InterPro" id="IPR006068">
    <property type="entry name" value="ATPase_P-typ_cation-transptr_C"/>
</dbReference>
<dbReference type="InterPro" id="IPR008250">
    <property type="entry name" value="ATPase_P-typ_transduc_dom_A_sf"/>
</dbReference>
<dbReference type="InterPro" id="IPR023214">
    <property type="entry name" value="HAD_sf"/>
</dbReference>
<dbReference type="Gene3D" id="2.70.150.10">
    <property type="entry name" value="Calcium-transporting ATPase, cytoplasmic transduction domain A"/>
    <property type="match status" value="1"/>
</dbReference>
<keyword evidence="4" id="KW-0067">ATP-binding</keyword>
<feature type="transmembrane region" description="Helical" evidence="8">
    <location>
        <begin position="295"/>
        <end position="321"/>
    </location>
</feature>
<dbReference type="InterPro" id="IPR036412">
    <property type="entry name" value="HAD-like_sf"/>
</dbReference>
<dbReference type="SFLD" id="SFLDG00002">
    <property type="entry name" value="C1.7:_P-type_atpase_like"/>
    <property type="match status" value="1"/>
</dbReference>